<reference evidence="1 2" key="1">
    <citation type="journal article" date="2022" name="Front. Cell. Infect. Microbiol.">
        <title>The Genomes of Two Strains of Taenia crassiceps the Animal Model for the Study of Human Cysticercosis.</title>
        <authorList>
            <person name="Bobes R.J."/>
            <person name="Estrada K."/>
            <person name="Rios-Valencia D.G."/>
            <person name="Calderon-Gallegos A."/>
            <person name="de la Torre P."/>
            <person name="Carrero J.C."/>
            <person name="Sanchez-Flores A."/>
            <person name="Laclette J.P."/>
        </authorList>
    </citation>
    <scope>NUCLEOTIDE SEQUENCE [LARGE SCALE GENOMIC DNA]</scope>
    <source>
        <strain evidence="1">WFUcys</strain>
    </source>
</reference>
<sequence>MRPQQTRGSKRLRLSPLKLQIPGILSSTDPKLDLWTLNADAVMWFCRLSASIADYKELPELRASPLIGRHQLTNHTTRVLASLQALYLHVAGGCNLHQSIIGETSAYLPSDS</sequence>
<proteinExistence type="predicted"/>
<evidence type="ECO:0000313" key="1">
    <source>
        <dbReference type="EMBL" id="KAL5105836.1"/>
    </source>
</evidence>
<dbReference type="Proteomes" id="UP001651158">
    <property type="component" value="Unassembled WGS sequence"/>
</dbReference>
<organism evidence="1 2">
    <name type="scientific">Taenia crassiceps</name>
    <dbReference type="NCBI Taxonomy" id="6207"/>
    <lineage>
        <taxon>Eukaryota</taxon>
        <taxon>Metazoa</taxon>
        <taxon>Spiralia</taxon>
        <taxon>Lophotrochozoa</taxon>
        <taxon>Platyhelminthes</taxon>
        <taxon>Cestoda</taxon>
        <taxon>Eucestoda</taxon>
        <taxon>Cyclophyllidea</taxon>
        <taxon>Taeniidae</taxon>
        <taxon>Taenia</taxon>
    </lineage>
</organism>
<protein>
    <submittedName>
        <fullName evidence="1">Uncharacterized protein</fullName>
    </submittedName>
</protein>
<gene>
    <name evidence="1" type="ORF">TcWFU_006307</name>
</gene>
<name>A0ABR4Q8F1_9CEST</name>
<evidence type="ECO:0000313" key="2">
    <source>
        <dbReference type="Proteomes" id="UP001651158"/>
    </source>
</evidence>
<keyword evidence="2" id="KW-1185">Reference proteome</keyword>
<accession>A0ABR4Q8F1</accession>
<comment type="caution">
    <text evidence="1">The sequence shown here is derived from an EMBL/GenBank/DDBJ whole genome shotgun (WGS) entry which is preliminary data.</text>
</comment>
<dbReference type="EMBL" id="JAKROA010000007">
    <property type="protein sequence ID" value="KAL5105836.1"/>
    <property type="molecule type" value="Genomic_DNA"/>
</dbReference>